<dbReference type="AlphaFoldDB" id="A0A7S3F151"/>
<evidence type="ECO:0000256" key="1">
    <source>
        <dbReference type="SAM" id="Phobius"/>
    </source>
</evidence>
<name>A0A7S3F151_9EUKA</name>
<organism evidence="2">
    <name type="scientific">Haptolina ericina</name>
    <dbReference type="NCBI Taxonomy" id="156174"/>
    <lineage>
        <taxon>Eukaryota</taxon>
        <taxon>Haptista</taxon>
        <taxon>Haptophyta</taxon>
        <taxon>Prymnesiophyceae</taxon>
        <taxon>Prymnesiales</taxon>
        <taxon>Prymnesiaceae</taxon>
        <taxon>Haptolina</taxon>
    </lineage>
</organism>
<feature type="transmembrane region" description="Helical" evidence="1">
    <location>
        <begin position="92"/>
        <end position="110"/>
    </location>
</feature>
<evidence type="ECO:0008006" key="3">
    <source>
        <dbReference type="Google" id="ProtNLM"/>
    </source>
</evidence>
<feature type="transmembrane region" description="Helical" evidence="1">
    <location>
        <begin position="122"/>
        <end position="145"/>
    </location>
</feature>
<evidence type="ECO:0000313" key="2">
    <source>
        <dbReference type="EMBL" id="CAE0120973.1"/>
    </source>
</evidence>
<gene>
    <name evidence="2" type="ORF">HERI1096_LOCUS21674</name>
</gene>
<reference evidence="2" key="1">
    <citation type="submission" date="2021-01" db="EMBL/GenBank/DDBJ databases">
        <authorList>
            <person name="Corre E."/>
            <person name="Pelletier E."/>
            <person name="Niang G."/>
            <person name="Scheremetjew M."/>
            <person name="Finn R."/>
            <person name="Kale V."/>
            <person name="Holt S."/>
            <person name="Cochrane G."/>
            <person name="Meng A."/>
            <person name="Brown T."/>
            <person name="Cohen L."/>
        </authorList>
    </citation>
    <scope>NUCLEOTIDE SEQUENCE</scope>
    <source>
        <strain evidence="2">CCMP281</strain>
    </source>
</reference>
<protein>
    <recommendedName>
        <fullName evidence="3">YrhK domain-containing protein</fullName>
    </recommendedName>
</protein>
<keyword evidence="1" id="KW-0812">Transmembrane</keyword>
<feature type="transmembrane region" description="Helical" evidence="1">
    <location>
        <begin position="20"/>
        <end position="39"/>
    </location>
</feature>
<sequence length="197" mass="20117">MAEALSVGSHLEEMVIQTMYIVGCLSFTVGTIFYFPHIGKAVGHPGEEAGGWLFTLGSLLFVLACFVNGIYTVHGSPAGYGGFAMACRLVQTNSAMLGSCGFLVGSFLFVPEVEHGCPTQTITIATWLFFGSSVLLVLSGLLVLFGPRPSRASSLSISADSSALQALGSSPAAGGAGQKGPSTAVELTNAAHAGGPL</sequence>
<accession>A0A7S3F151</accession>
<dbReference type="EMBL" id="HBHX01038959">
    <property type="protein sequence ID" value="CAE0120973.1"/>
    <property type="molecule type" value="Transcribed_RNA"/>
</dbReference>
<proteinExistence type="predicted"/>
<keyword evidence="1" id="KW-0472">Membrane</keyword>
<keyword evidence="1" id="KW-1133">Transmembrane helix</keyword>
<feature type="transmembrane region" description="Helical" evidence="1">
    <location>
        <begin position="51"/>
        <end position="71"/>
    </location>
</feature>